<evidence type="ECO:0000313" key="3">
    <source>
        <dbReference type="Proteomes" id="UP000432715"/>
    </source>
</evidence>
<comment type="caution">
    <text evidence="2">The sequence shown here is derived from an EMBL/GenBank/DDBJ whole genome shotgun (WGS) entry which is preliminary data.</text>
</comment>
<dbReference type="GO" id="GO:0097363">
    <property type="term" value="F:protein O-acetylglucosaminyltransferase activity"/>
    <property type="evidence" value="ECO:0007669"/>
    <property type="project" value="TreeGrafter"/>
</dbReference>
<dbReference type="EMBL" id="WBZC01000003">
    <property type="protein sequence ID" value="KAB3539078.1"/>
    <property type="molecule type" value="Genomic_DNA"/>
</dbReference>
<feature type="repeat" description="TPR" evidence="1">
    <location>
        <begin position="372"/>
        <end position="405"/>
    </location>
</feature>
<dbReference type="InterPro" id="IPR011990">
    <property type="entry name" value="TPR-like_helical_dom_sf"/>
</dbReference>
<name>A0A6I0FKZ2_9FIRM</name>
<dbReference type="InterPro" id="IPR037919">
    <property type="entry name" value="OGT"/>
</dbReference>
<dbReference type="PANTHER" id="PTHR44366:SF1">
    <property type="entry name" value="UDP-N-ACETYLGLUCOSAMINE--PEPTIDE N-ACETYLGLUCOSAMINYLTRANSFERASE 110 KDA SUBUNIT"/>
    <property type="match status" value="1"/>
</dbReference>
<keyword evidence="3" id="KW-1185">Reference proteome</keyword>
<keyword evidence="1" id="KW-0802">TPR repeat</keyword>
<dbReference type="SUPFAM" id="SSF48452">
    <property type="entry name" value="TPR-like"/>
    <property type="match status" value="2"/>
</dbReference>
<feature type="repeat" description="TPR" evidence="1">
    <location>
        <begin position="229"/>
        <end position="262"/>
    </location>
</feature>
<dbReference type="PROSITE" id="PS50005">
    <property type="entry name" value="TPR"/>
    <property type="match status" value="3"/>
</dbReference>
<dbReference type="Gene3D" id="1.25.40.10">
    <property type="entry name" value="Tetratricopeptide repeat domain"/>
    <property type="match status" value="1"/>
</dbReference>
<proteinExistence type="predicted"/>
<dbReference type="AlphaFoldDB" id="A0A6I0FKZ2"/>
<dbReference type="RefSeq" id="WP_151859757.1">
    <property type="nucleotide sequence ID" value="NZ_WBZC01000003.1"/>
</dbReference>
<organism evidence="2 3">
    <name type="scientific">Alkaliphilus pronyensis</name>
    <dbReference type="NCBI Taxonomy" id="1482732"/>
    <lineage>
        <taxon>Bacteria</taxon>
        <taxon>Bacillati</taxon>
        <taxon>Bacillota</taxon>
        <taxon>Clostridia</taxon>
        <taxon>Peptostreptococcales</taxon>
        <taxon>Natronincolaceae</taxon>
        <taxon>Alkaliphilus</taxon>
    </lineage>
</organism>
<protein>
    <submittedName>
        <fullName evidence="2">Tetratricopeptide repeat protein</fullName>
    </submittedName>
</protein>
<gene>
    <name evidence="2" type="ORF">F8154_01200</name>
</gene>
<dbReference type="Pfam" id="PF13181">
    <property type="entry name" value="TPR_8"/>
    <property type="match status" value="1"/>
</dbReference>
<dbReference type="InterPro" id="IPR019734">
    <property type="entry name" value="TPR_rpt"/>
</dbReference>
<dbReference type="SMART" id="SM00028">
    <property type="entry name" value="TPR"/>
    <property type="match status" value="7"/>
</dbReference>
<feature type="repeat" description="TPR" evidence="1">
    <location>
        <begin position="303"/>
        <end position="336"/>
    </location>
</feature>
<dbReference type="Pfam" id="PF13424">
    <property type="entry name" value="TPR_12"/>
    <property type="match status" value="1"/>
</dbReference>
<evidence type="ECO:0000256" key="1">
    <source>
        <dbReference type="PROSITE-ProRule" id="PRU00339"/>
    </source>
</evidence>
<sequence>MRICLFFPSKKNRVDFIKNEFKVEKITIEENKMISPIIPGISNMKFKNTIKKIPGYWLEIVFNKSINGKALYNTIMKKKDSLTTDKNVFYPLVDMSPRELERLWLKKYKLMDLDIPADDSWRLFYMEAKSHLKNKRYNVCFYGLKVILKYNPFFFKKYKRYYIFEELAYYYEEANNLGRSINCLKTHMMLQPDSIEPYLNMSSFFIINGMEEEAVKTCQEALKKKPNNKFLISNLVIASNNLGNYEYAVEYLNKAIKRQPSNAFFWKLMGDVLYELERNNEAVDCYEKALEKLKVKKADDFTIDLYNGIAASNFELENYEEAIKYYIKSLKLSPDDSYTLLSLSQIYLYKLKDEKKALLHTKKLIEMFPENGYAHYQMGVIYFQLENFEKAQWHLYKARKIMPSYEPINEAIKFLKQVKQTNVSEG</sequence>
<dbReference type="Proteomes" id="UP000432715">
    <property type="component" value="Unassembled WGS sequence"/>
</dbReference>
<reference evidence="2 3" key="1">
    <citation type="submission" date="2019-10" db="EMBL/GenBank/DDBJ databases">
        <title>Alkaliphilus serpentinus sp. nov. and Alkaliphilus pronyensis sp. nov., two novel anaerobic alkaliphilic species isolated from the serpentinized-hosted hydrothermal field of the Prony Bay (New Caledonia).</title>
        <authorList>
            <person name="Postec A."/>
        </authorList>
    </citation>
    <scope>NUCLEOTIDE SEQUENCE [LARGE SCALE GENOMIC DNA]</scope>
    <source>
        <strain evidence="2 3">LacV</strain>
    </source>
</reference>
<dbReference type="OrthoDB" id="1947696at2"/>
<dbReference type="GO" id="GO:0006493">
    <property type="term" value="P:protein O-linked glycosylation"/>
    <property type="evidence" value="ECO:0007669"/>
    <property type="project" value="InterPro"/>
</dbReference>
<accession>A0A6I0FKZ2</accession>
<evidence type="ECO:0000313" key="2">
    <source>
        <dbReference type="EMBL" id="KAB3539078.1"/>
    </source>
</evidence>
<dbReference type="PANTHER" id="PTHR44366">
    <property type="entry name" value="UDP-N-ACETYLGLUCOSAMINE--PEPTIDE N-ACETYLGLUCOSAMINYLTRANSFERASE 110 KDA SUBUNIT"/>
    <property type="match status" value="1"/>
</dbReference>
<dbReference type="PROSITE" id="PS50293">
    <property type="entry name" value="TPR_REGION"/>
    <property type="match status" value="1"/>
</dbReference>